<feature type="signal peptide" evidence="1">
    <location>
        <begin position="1"/>
        <end position="24"/>
    </location>
</feature>
<reference evidence="2" key="1">
    <citation type="submission" date="2019-11" db="EMBL/GenBank/DDBJ databases">
        <authorList>
            <person name="Feng L."/>
        </authorList>
    </citation>
    <scope>NUCLEOTIDE SEQUENCE</scope>
    <source>
        <strain evidence="2">VrattiLFYP33</strain>
    </source>
</reference>
<gene>
    <name evidence="2" type="ORF">VRLFYP33_00077</name>
</gene>
<proteinExistence type="predicted"/>
<dbReference type="EMBL" id="CACRUX010000017">
    <property type="protein sequence ID" value="VYT81948.1"/>
    <property type="molecule type" value="Genomic_DNA"/>
</dbReference>
<protein>
    <submittedName>
        <fullName evidence="2">Uncharacterized protein</fullName>
    </submittedName>
</protein>
<dbReference type="AlphaFoldDB" id="A0A6N2ZVG9"/>
<feature type="chain" id="PRO_5027123647" evidence="1">
    <location>
        <begin position="25"/>
        <end position="424"/>
    </location>
</feature>
<organism evidence="2">
    <name type="scientific">Veillonella ratti</name>
    <dbReference type="NCBI Taxonomy" id="103892"/>
    <lineage>
        <taxon>Bacteria</taxon>
        <taxon>Bacillati</taxon>
        <taxon>Bacillota</taxon>
        <taxon>Negativicutes</taxon>
        <taxon>Veillonellales</taxon>
        <taxon>Veillonellaceae</taxon>
        <taxon>Veillonella</taxon>
    </lineage>
</organism>
<keyword evidence="1" id="KW-0732">Signal</keyword>
<sequence>MKQKGLRVVVAGCMLAAITAVAQAEPVESVTVSLSGSRQPLPPVLAKRMTAAVQTAADKLYVGADTDAVAAGHATYQKVTTDIIDRILYGYTVESLEITPGVNSRLDVRLRPYGQTIQAVDVSVEYGNLTPVAQELVARDVAFVEPRIEQILLGAPLDSLDWATAVTSQLVRNELEGALPEFIPQVDIIPGVQTKVKVYLIPQGTVVRHGSTEISSNTLPSTVFYATKRYYDEYLVGLEGVPVAFVARHENDLLSFIQQGLDNSRASQRFGISMKPTLQLGTDLLLKIQVDSSRYIVRAEGYLDMGTETDHNVGIKLFTGIKQGKGDWYLETNFFPDDYKWAFYPSYAYHFTQDTTLAYQYNLSDKYSRVWLRQDIGSRWHVRAQRDFEIKRNEFGLAYDLNNYLTLEYVVNDDDNWLRLIGYI</sequence>
<accession>A0A6N2ZVG9</accession>
<evidence type="ECO:0000313" key="2">
    <source>
        <dbReference type="EMBL" id="VYT81948.1"/>
    </source>
</evidence>
<dbReference type="RefSeq" id="WP_021840878.1">
    <property type="nucleotide sequence ID" value="NZ_CACRUX010000017.1"/>
</dbReference>
<name>A0A6N2ZVG9_9FIRM</name>
<evidence type="ECO:0000256" key="1">
    <source>
        <dbReference type="SAM" id="SignalP"/>
    </source>
</evidence>